<feature type="transmembrane region" description="Helical" evidence="6">
    <location>
        <begin position="254"/>
        <end position="276"/>
    </location>
</feature>
<feature type="transmembrane region" description="Helical" evidence="6">
    <location>
        <begin position="78"/>
        <end position="98"/>
    </location>
</feature>
<evidence type="ECO:0000313" key="8">
    <source>
        <dbReference type="EMBL" id="MFD1323317.1"/>
    </source>
</evidence>
<feature type="transmembrane region" description="Helical" evidence="6">
    <location>
        <begin position="51"/>
        <end position="71"/>
    </location>
</feature>
<feature type="transmembrane region" description="Helical" evidence="6">
    <location>
        <begin position="312"/>
        <end position="335"/>
    </location>
</feature>
<dbReference type="PROSITE" id="PS50850">
    <property type="entry name" value="MFS"/>
    <property type="match status" value="1"/>
</dbReference>
<accession>A0ABW3YFQ7</accession>
<reference evidence="9" key="1">
    <citation type="journal article" date="2019" name="Int. J. Syst. Evol. Microbiol.">
        <title>The Global Catalogue of Microorganisms (GCM) 10K type strain sequencing project: providing services to taxonomists for standard genome sequencing and annotation.</title>
        <authorList>
            <consortium name="The Broad Institute Genomics Platform"/>
            <consortium name="The Broad Institute Genome Sequencing Center for Infectious Disease"/>
            <person name="Wu L."/>
            <person name="Ma J."/>
        </authorList>
    </citation>
    <scope>NUCLEOTIDE SEQUENCE [LARGE SCALE GENOMIC DNA]</scope>
    <source>
        <strain evidence="9">JCM 31037</strain>
    </source>
</reference>
<keyword evidence="9" id="KW-1185">Reference proteome</keyword>
<evidence type="ECO:0000256" key="3">
    <source>
        <dbReference type="ARBA" id="ARBA00022692"/>
    </source>
</evidence>
<comment type="subcellular location">
    <subcellularLocation>
        <location evidence="1">Cell membrane</location>
        <topology evidence="1">Multi-pass membrane protein</topology>
    </subcellularLocation>
</comment>
<dbReference type="PANTHER" id="PTHR23513">
    <property type="entry name" value="INTEGRAL MEMBRANE EFFLUX PROTEIN-RELATED"/>
    <property type="match status" value="1"/>
</dbReference>
<dbReference type="SUPFAM" id="SSF103473">
    <property type="entry name" value="MFS general substrate transporter"/>
    <property type="match status" value="1"/>
</dbReference>
<comment type="caution">
    <text evidence="8">The sequence shown here is derived from an EMBL/GenBank/DDBJ whole genome shotgun (WGS) entry which is preliminary data.</text>
</comment>
<feature type="transmembrane region" description="Helical" evidence="6">
    <location>
        <begin position="288"/>
        <end position="306"/>
    </location>
</feature>
<feature type="transmembrane region" description="Helical" evidence="6">
    <location>
        <begin position="347"/>
        <end position="370"/>
    </location>
</feature>
<evidence type="ECO:0000313" key="9">
    <source>
        <dbReference type="Proteomes" id="UP001597260"/>
    </source>
</evidence>
<feature type="transmembrane region" description="Helical" evidence="6">
    <location>
        <begin position="104"/>
        <end position="124"/>
    </location>
</feature>
<feature type="domain" description="Major facilitator superfamily (MFS) profile" evidence="7">
    <location>
        <begin position="13"/>
        <end position="401"/>
    </location>
</feature>
<evidence type="ECO:0000256" key="5">
    <source>
        <dbReference type="ARBA" id="ARBA00023136"/>
    </source>
</evidence>
<evidence type="ECO:0000256" key="6">
    <source>
        <dbReference type="SAM" id="Phobius"/>
    </source>
</evidence>
<keyword evidence="4 6" id="KW-1133">Transmembrane helix</keyword>
<name>A0ABW3YFQ7_9ACTN</name>
<dbReference type="EMBL" id="JBHTMP010000030">
    <property type="protein sequence ID" value="MFD1323317.1"/>
    <property type="molecule type" value="Genomic_DNA"/>
</dbReference>
<evidence type="ECO:0000256" key="4">
    <source>
        <dbReference type="ARBA" id="ARBA00022989"/>
    </source>
</evidence>
<feature type="transmembrane region" description="Helical" evidence="6">
    <location>
        <begin position="376"/>
        <end position="396"/>
    </location>
</feature>
<evidence type="ECO:0000256" key="1">
    <source>
        <dbReference type="ARBA" id="ARBA00004651"/>
    </source>
</evidence>
<dbReference type="Pfam" id="PF07690">
    <property type="entry name" value="MFS_1"/>
    <property type="match status" value="1"/>
</dbReference>
<keyword evidence="5 6" id="KW-0472">Membrane</keyword>
<feature type="transmembrane region" description="Helical" evidence="6">
    <location>
        <begin position="16"/>
        <end position="39"/>
    </location>
</feature>
<feature type="transmembrane region" description="Helical" evidence="6">
    <location>
        <begin position="212"/>
        <end position="234"/>
    </location>
</feature>
<feature type="transmembrane region" description="Helical" evidence="6">
    <location>
        <begin position="145"/>
        <end position="166"/>
    </location>
</feature>
<dbReference type="CDD" id="cd06173">
    <property type="entry name" value="MFS_MefA_like"/>
    <property type="match status" value="1"/>
</dbReference>
<dbReference type="InterPro" id="IPR011701">
    <property type="entry name" value="MFS"/>
</dbReference>
<sequence>MTDASSPGIPPSRLSLLTAAYAVSSYGSYLNMVALSLFAFQLTGSGLQTGLFMALRLGSGIVAGVAAGTLATRYPRRVLMIGSDLLSAGTITTFALVPATAQQVLLYALAVVLGVTQTQWGVAMRASVPDLVGPDRRTRANSQLVTARSIAMLLGFASAGVLVAQWGFQRAFLIDAASYVLCALLLLRVPLGRAAEPRGRSGRTGPRAVGAVRGLSLVLLSMIAVRSADAFGSASHNVGLPIYSSTVWPENPASYAATFMTAWAVGSLTAGGWLSWRGRRSGEPVRPELTFGIATCLMSVFFVLSFADPPLWLLVVLAGAAGAADGSAEITYTARLQGVPDAMRARVLGFASSAQNTGFGLGMVGCAALLEVFTPFAVVATAHTAALAAAIFFLVVHARTMLAGRRRTAPRPQTAEVARELSDA</sequence>
<dbReference type="Proteomes" id="UP001597260">
    <property type="component" value="Unassembled WGS sequence"/>
</dbReference>
<gene>
    <name evidence="8" type="ORF">ACFQ4H_19710</name>
</gene>
<dbReference type="InterPro" id="IPR036259">
    <property type="entry name" value="MFS_trans_sf"/>
</dbReference>
<evidence type="ECO:0000256" key="2">
    <source>
        <dbReference type="ARBA" id="ARBA00022475"/>
    </source>
</evidence>
<dbReference type="PANTHER" id="PTHR23513:SF11">
    <property type="entry name" value="STAPHYLOFERRIN A TRANSPORTER"/>
    <property type="match status" value="1"/>
</dbReference>
<protein>
    <submittedName>
        <fullName evidence="8">MFS transporter</fullName>
    </submittedName>
</protein>
<evidence type="ECO:0000259" key="7">
    <source>
        <dbReference type="PROSITE" id="PS50850"/>
    </source>
</evidence>
<proteinExistence type="predicted"/>
<keyword evidence="3 6" id="KW-0812">Transmembrane</keyword>
<dbReference type="RefSeq" id="WP_377572466.1">
    <property type="nucleotide sequence ID" value="NZ_JBHTMP010000030.1"/>
</dbReference>
<feature type="transmembrane region" description="Helical" evidence="6">
    <location>
        <begin position="172"/>
        <end position="191"/>
    </location>
</feature>
<organism evidence="8 9">
    <name type="scientific">Micromonospora sonneratiae</name>
    <dbReference type="NCBI Taxonomy" id="1184706"/>
    <lineage>
        <taxon>Bacteria</taxon>
        <taxon>Bacillati</taxon>
        <taxon>Actinomycetota</taxon>
        <taxon>Actinomycetes</taxon>
        <taxon>Micromonosporales</taxon>
        <taxon>Micromonosporaceae</taxon>
        <taxon>Micromonospora</taxon>
    </lineage>
</organism>
<dbReference type="Gene3D" id="1.20.1250.20">
    <property type="entry name" value="MFS general substrate transporter like domains"/>
    <property type="match status" value="1"/>
</dbReference>
<keyword evidence="2" id="KW-1003">Cell membrane</keyword>
<dbReference type="InterPro" id="IPR020846">
    <property type="entry name" value="MFS_dom"/>
</dbReference>